<dbReference type="Proteomes" id="UP000292781">
    <property type="component" value="Unassembled WGS sequence"/>
</dbReference>
<dbReference type="EMBL" id="SJFN01000033">
    <property type="protein sequence ID" value="TBW34517.1"/>
    <property type="molecule type" value="Genomic_DNA"/>
</dbReference>
<keyword evidence="3" id="KW-1185">Reference proteome</keyword>
<evidence type="ECO:0000313" key="2">
    <source>
        <dbReference type="EMBL" id="TBW34517.1"/>
    </source>
</evidence>
<name>A0A4Q9VHD6_9HYPH</name>
<dbReference type="RefSeq" id="WP_131311055.1">
    <property type="nucleotide sequence ID" value="NZ_SJFN01000033.1"/>
</dbReference>
<protein>
    <submittedName>
        <fullName evidence="2">Uncharacterized protein</fullName>
    </submittedName>
</protein>
<evidence type="ECO:0000256" key="1">
    <source>
        <dbReference type="SAM" id="MobiDB-lite"/>
    </source>
</evidence>
<feature type="compositionally biased region" description="Gly residues" evidence="1">
    <location>
        <begin position="14"/>
        <end position="23"/>
    </location>
</feature>
<accession>A0A4Q9VHD6</accession>
<gene>
    <name evidence="2" type="ORF">EYW49_18190</name>
</gene>
<organism evidence="2 3">
    <name type="scientific">Siculibacillus lacustris</name>
    <dbReference type="NCBI Taxonomy" id="1549641"/>
    <lineage>
        <taxon>Bacteria</taxon>
        <taxon>Pseudomonadati</taxon>
        <taxon>Pseudomonadota</taxon>
        <taxon>Alphaproteobacteria</taxon>
        <taxon>Hyphomicrobiales</taxon>
        <taxon>Ancalomicrobiaceae</taxon>
        <taxon>Siculibacillus</taxon>
    </lineage>
</organism>
<evidence type="ECO:0000313" key="3">
    <source>
        <dbReference type="Proteomes" id="UP000292781"/>
    </source>
</evidence>
<dbReference type="AlphaFoldDB" id="A0A4Q9VHD6"/>
<reference evidence="2 3" key="1">
    <citation type="submission" date="2019-02" db="EMBL/GenBank/DDBJ databases">
        <title>Siculibacillus lacustris gen. nov., sp. nov., a new rosette-forming bacterium isolated from a freshwater crater lake (Lake St. Ana, Romania).</title>
        <authorList>
            <person name="Felfoldi T."/>
            <person name="Marton Z."/>
            <person name="Szabo A."/>
            <person name="Mentes A."/>
            <person name="Boka K."/>
            <person name="Marialigeti K."/>
            <person name="Mathe I."/>
            <person name="Koncz M."/>
            <person name="Schumann P."/>
            <person name="Toth E."/>
        </authorList>
    </citation>
    <scope>NUCLEOTIDE SEQUENCE [LARGE SCALE GENOMIC DNA]</scope>
    <source>
        <strain evidence="2 3">SA-279</strain>
    </source>
</reference>
<proteinExistence type="predicted"/>
<comment type="caution">
    <text evidence="2">The sequence shown here is derived from an EMBL/GenBank/DDBJ whole genome shotgun (WGS) entry which is preliminary data.</text>
</comment>
<sequence length="109" mass="11217">MSRAPAGRFDGRAFGWGGQGGGAPAPKPEATGAGAGRRPIRSSQARLAVQGRTAAIERGGNVAAIAKVDCSDGETETFDGCMGTTDAEFRRRSRQGFEGALETDCGRIS</sequence>
<feature type="region of interest" description="Disordered" evidence="1">
    <location>
        <begin position="1"/>
        <end position="45"/>
    </location>
</feature>